<evidence type="ECO:0000313" key="5">
    <source>
        <dbReference type="EMBL" id="MBB4929208.1"/>
    </source>
</evidence>
<dbReference type="InterPro" id="IPR027417">
    <property type="entry name" value="P-loop_NTPase"/>
</dbReference>
<evidence type="ECO:0000256" key="2">
    <source>
        <dbReference type="ARBA" id="ARBA00023163"/>
    </source>
</evidence>
<dbReference type="PANTHER" id="PTHR35807">
    <property type="entry name" value="TRANSCRIPTIONAL REGULATOR REDD-RELATED"/>
    <property type="match status" value="1"/>
</dbReference>
<keyword evidence="2" id="KW-0804">Transcription</keyword>
<keyword evidence="1" id="KW-0805">Transcription regulation</keyword>
<accession>A0A7W7RC12</accession>
<proteinExistence type="predicted"/>
<protein>
    <submittedName>
        <fullName evidence="5">DNA-binding SARP family transcriptional activator/tetratricopeptide (TPR) repeat protein</fullName>
    </submittedName>
</protein>
<sequence>MGGDHRDPTPAQRLQTNVHRLRKVLDEPGRLTFASGSYTFLVHPGELDADRFDELVTRTTNCRDPHQRVDLLRTALELWRGSPFQGVDLGELAAYAQRLAERRQVALEELYTAELECGRHTEVVADLTDLARLHPYRERLHALLMTALYRSGRQADALAAYRHTRQTLVDELGLEPGPELRTVEQQILAGESCAVARPFAAPALPPAQLPQGPRDFVGREDELATLSRLSAAGDDTMQVVVLSSTAGVGKTAPATHWAQHARVRFPDGQLYVDLQGFSPHDPLPPTAALGGFLRALGEDSAAIPHDPIERAARFRTLPEGRRVLVVLDNAAAEQVRPLLPGTSSCFVVVTSRDALSGLTVGHGAYRLDVGRMSRDEARALLRARAPLGNVSQESAAWLAERCEGLPLVLRVAAERFRDSDSHDVANLAAELEGGQDRLDLFDTGDDQTSLRAVLSWSYRRLTPEAARLFRMCGFRCRHSSHYLDGPGAAALLGTSDVRAVRRLLGELARCGLVEPTPDGRYQVHQLLQSYAAELADHYERNQTLPRLVNHYMTGTAAAAGFIRPREVAPRVGGLSGTRVSALRGCASALRWLEDNRPNVLCLAELAAEIGHRDVSVDLSTTLWPYFDLGGHQDEARRVHTLARTAANELGDHAAEAIAVRALGVLELRLGRYDTAERHLREALALHDANARASRATTMTYLASVFAATGRVEHALPMARQARDLCSQSGGESVPATAMNALGRFFRQCGSHQEALRWLRSAHDTAERQGLQPVRAHVLFSLAEVHLETGRYASAVENAHQALDLAKNNGVSDLADAVAALRGSIPEHTGTSAASGQKTLR</sequence>
<dbReference type="Gene3D" id="1.25.40.10">
    <property type="entry name" value="Tetratricopeptide repeat domain"/>
    <property type="match status" value="2"/>
</dbReference>
<dbReference type="RefSeq" id="WP_221445311.1">
    <property type="nucleotide sequence ID" value="NZ_JACHJT010000001.1"/>
</dbReference>
<evidence type="ECO:0000256" key="3">
    <source>
        <dbReference type="PROSITE-ProRule" id="PRU00339"/>
    </source>
</evidence>
<name>A0A7W7RC12_9ACTN</name>
<feature type="domain" description="Bacterial transcriptional activator" evidence="4">
    <location>
        <begin position="47"/>
        <end position="188"/>
    </location>
</feature>
<dbReference type="SMART" id="SM00028">
    <property type="entry name" value="TPR"/>
    <property type="match status" value="4"/>
</dbReference>
<evidence type="ECO:0000259" key="4">
    <source>
        <dbReference type="SMART" id="SM01043"/>
    </source>
</evidence>
<dbReference type="InterPro" id="IPR051677">
    <property type="entry name" value="AfsR-DnrI-RedD_regulator"/>
</dbReference>
<dbReference type="AlphaFoldDB" id="A0A7W7RC12"/>
<dbReference type="SMART" id="SM01043">
    <property type="entry name" value="BTAD"/>
    <property type="match status" value="1"/>
</dbReference>
<feature type="repeat" description="TPR" evidence="3">
    <location>
        <begin position="775"/>
        <end position="808"/>
    </location>
</feature>
<dbReference type="SUPFAM" id="SSF52540">
    <property type="entry name" value="P-loop containing nucleoside triphosphate hydrolases"/>
    <property type="match status" value="1"/>
</dbReference>
<dbReference type="EMBL" id="JACHJT010000001">
    <property type="protein sequence ID" value="MBB4929208.1"/>
    <property type="molecule type" value="Genomic_DNA"/>
</dbReference>
<dbReference type="InterPro" id="IPR011990">
    <property type="entry name" value="TPR-like_helical_dom_sf"/>
</dbReference>
<dbReference type="InterPro" id="IPR005158">
    <property type="entry name" value="BTAD"/>
</dbReference>
<keyword evidence="3" id="KW-0802">TPR repeat</keyword>
<reference evidence="5 6" key="1">
    <citation type="submission" date="2020-08" db="EMBL/GenBank/DDBJ databases">
        <title>Sequencing the genomes of 1000 actinobacteria strains.</title>
        <authorList>
            <person name="Klenk H.-P."/>
        </authorList>
    </citation>
    <scope>NUCLEOTIDE SEQUENCE [LARGE SCALE GENOMIC DNA]</scope>
    <source>
        <strain evidence="5 6">DSM 102030</strain>
    </source>
</reference>
<dbReference type="InterPro" id="IPR019734">
    <property type="entry name" value="TPR_rpt"/>
</dbReference>
<dbReference type="SUPFAM" id="SSF48452">
    <property type="entry name" value="TPR-like"/>
    <property type="match status" value="2"/>
</dbReference>
<keyword evidence="6" id="KW-1185">Reference proteome</keyword>
<feature type="repeat" description="TPR" evidence="3">
    <location>
        <begin position="656"/>
        <end position="689"/>
    </location>
</feature>
<evidence type="ECO:0000256" key="1">
    <source>
        <dbReference type="ARBA" id="ARBA00023015"/>
    </source>
</evidence>
<gene>
    <name evidence="5" type="ORF">F4561_000028</name>
</gene>
<dbReference type="Proteomes" id="UP000523007">
    <property type="component" value="Unassembled WGS sequence"/>
</dbReference>
<keyword evidence="5" id="KW-0238">DNA-binding</keyword>
<comment type="caution">
    <text evidence="5">The sequence shown here is derived from an EMBL/GenBank/DDBJ whole genome shotgun (WGS) entry which is preliminary data.</text>
</comment>
<dbReference type="GO" id="GO:0006355">
    <property type="term" value="P:regulation of DNA-templated transcription"/>
    <property type="evidence" value="ECO:0007669"/>
    <property type="project" value="TreeGrafter"/>
</dbReference>
<evidence type="ECO:0000313" key="6">
    <source>
        <dbReference type="Proteomes" id="UP000523007"/>
    </source>
</evidence>
<dbReference type="Gene3D" id="3.40.50.300">
    <property type="entry name" value="P-loop containing nucleotide triphosphate hydrolases"/>
    <property type="match status" value="1"/>
</dbReference>
<dbReference type="PANTHER" id="PTHR35807:SF1">
    <property type="entry name" value="TRANSCRIPTIONAL REGULATOR REDD"/>
    <property type="match status" value="1"/>
</dbReference>
<organism evidence="5 6">
    <name type="scientific">Lipingzhangella halophila</name>
    <dbReference type="NCBI Taxonomy" id="1783352"/>
    <lineage>
        <taxon>Bacteria</taxon>
        <taxon>Bacillati</taxon>
        <taxon>Actinomycetota</taxon>
        <taxon>Actinomycetes</taxon>
        <taxon>Streptosporangiales</taxon>
        <taxon>Nocardiopsidaceae</taxon>
        <taxon>Lipingzhangella</taxon>
    </lineage>
</organism>
<dbReference type="Pfam" id="PF13424">
    <property type="entry name" value="TPR_12"/>
    <property type="match status" value="1"/>
</dbReference>
<dbReference type="GO" id="GO:0003677">
    <property type="term" value="F:DNA binding"/>
    <property type="evidence" value="ECO:0007669"/>
    <property type="project" value="UniProtKB-KW"/>
</dbReference>
<dbReference type="CDD" id="cd15831">
    <property type="entry name" value="BTAD"/>
    <property type="match status" value="1"/>
</dbReference>
<dbReference type="Pfam" id="PF03704">
    <property type="entry name" value="BTAD"/>
    <property type="match status" value="1"/>
</dbReference>
<dbReference type="PROSITE" id="PS50005">
    <property type="entry name" value="TPR"/>
    <property type="match status" value="2"/>
</dbReference>